<organism evidence="3 4">
    <name type="scientific">Anaeramoeba flamelloides</name>
    <dbReference type="NCBI Taxonomy" id="1746091"/>
    <lineage>
        <taxon>Eukaryota</taxon>
        <taxon>Metamonada</taxon>
        <taxon>Anaeramoebidae</taxon>
        <taxon>Anaeramoeba</taxon>
    </lineage>
</organism>
<evidence type="ECO:0000259" key="2">
    <source>
        <dbReference type="Pfam" id="PF13529"/>
    </source>
</evidence>
<evidence type="ECO:0000256" key="1">
    <source>
        <dbReference type="SAM" id="SignalP"/>
    </source>
</evidence>
<dbReference type="InterPro" id="IPR039564">
    <property type="entry name" value="Peptidase_C39-like"/>
</dbReference>
<dbReference type="AlphaFoldDB" id="A0AAV7ZHK4"/>
<name>A0AAV7ZHK4_9EUKA</name>
<dbReference type="PANTHER" id="PTHR40524:SF1">
    <property type="entry name" value="PEPTIDASE C39-LIKE DOMAIN-CONTAINING PROTEIN"/>
    <property type="match status" value="1"/>
</dbReference>
<dbReference type="Proteomes" id="UP001146793">
    <property type="component" value="Unassembled WGS sequence"/>
</dbReference>
<dbReference type="Gene3D" id="3.90.70.10">
    <property type="entry name" value="Cysteine proteinases"/>
    <property type="match status" value="1"/>
</dbReference>
<proteinExistence type="predicted"/>
<dbReference type="EMBL" id="JANTQA010000032">
    <property type="protein sequence ID" value="KAJ3439877.1"/>
    <property type="molecule type" value="Genomic_DNA"/>
</dbReference>
<dbReference type="Pfam" id="PF13529">
    <property type="entry name" value="Peptidase_C39_2"/>
    <property type="match status" value="1"/>
</dbReference>
<keyword evidence="1" id="KW-0732">Signal</keyword>
<evidence type="ECO:0000313" key="4">
    <source>
        <dbReference type="Proteomes" id="UP001146793"/>
    </source>
</evidence>
<accession>A0AAV7ZHK4</accession>
<dbReference type="PANTHER" id="PTHR40524">
    <property type="entry name" value="PEPTIDASE_C39_2 DOMAIN-CONTAINING PROTEIN"/>
    <property type="match status" value="1"/>
</dbReference>
<reference evidence="3" key="1">
    <citation type="submission" date="2022-08" db="EMBL/GenBank/DDBJ databases">
        <title>Novel sulphate-reducing endosymbionts in the free-living metamonad Anaeramoeba.</title>
        <authorList>
            <person name="Jerlstrom-Hultqvist J."/>
            <person name="Cepicka I."/>
            <person name="Gallot-Lavallee L."/>
            <person name="Salas-Leiva D."/>
            <person name="Curtis B.A."/>
            <person name="Zahonova K."/>
            <person name="Pipaliya S."/>
            <person name="Dacks J."/>
            <person name="Roger A.J."/>
        </authorList>
    </citation>
    <scope>NUCLEOTIDE SEQUENCE</scope>
    <source>
        <strain evidence="3">Busselton2</strain>
    </source>
</reference>
<sequence length="191" mass="21578">MKLLFLIILVIFFSGTFCKKVSPLGNCPLYKQCDPKWGSHNMNGSTICREGCAMSSVSMALNCFGIKIPTSSGMLTDSNPDTLNTWLQEHQGYVCLGGDCNNLVLNAPDRIPTPPHVVKYAEPYKLISKEEMRQHIDRKGIVIAHVRNSGHFVLLTGYETESDIFYCNDPFFSVTYYTYQEMSSQLLYYMA</sequence>
<feature type="signal peptide" evidence="1">
    <location>
        <begin position="1"/>
        <end position="18"/>
    </location>
</feature>
<feature type="chain" id="PRO_5043507692" description="Peptidase C39-like domain-containing protein" evidence="1">
    <location>
        <begin position="19"/>
        <end position="191"/>
    </location>
</feature>
<gene>
    <name evidence="3" type="ORF">M0812_15917</name>
</gene>
<protein>
    <recommendedName>
        <fullName evidence="2">Peptidase C39-like domain-containing protein</fullName>
    </recommendedName>
</protein>
<comment type="caution">
    <text evidence="3">The sequence shown here is derived from an EMBL/GenBank/DDBJ whole genome shotgun (WGS) entry which is preliminary data.</text>
</comment>
<evidence type="ECO:0000313" key="3">
    <source>
        <dbReference type="EMBL" id="KAJ3439877.1"/>
    </source>
</evidence>
<feature type="domain" description="Peptidase C39-like" evidence="2">
    <location>
        <begin position="26"/>
        <end position="170"/>
    </location>
</feature>